<evidence type="ECO:0000313" key="2">
    <source>
        <dbReference type="Proteomes" id="UP000322659"/>
    </source>
</evidence>
<evidence type="ECO:0000313" key="1">
    <source>
        <dbReference type="EMBL" id="TXJ31164.1"/>
    </source>
</evidence>
<dbReference type="EMBL" id="SAXZ01000014">
    <property type="protein sequence ID" value="TXJ31164.1"/>
    <property type="molecule type" value="Genomic_DNA"/>
</dbReference>
<dbReference type="Gene3D" id="3.40.50.300">
    <property type="entry name" value="P-loop containing nucleotide triphosphate hydrolases"/>
    <property type="match status" value="1"/>
</dbReference>
<sequence>MIYTEKQKLDIKYGNHRWNVKSGATRSGKTYLDIDFKIVDRIIERRGKSGIAIICGKNYGTIERNVIIPLREVYGNLIGSITNTSKNKSTHIMIADEPVYLFGAGDISRIDTLRGSSVKYAYCDEVVSYNPLFFEMLKSRLDKEYSICDLTCNPDNPNHWFKEFMDSDVDKWILHFTIDDNPFLPPVFVEQLKKEYEGTVYYDRYILGLWVNAEGLIFLQFANNKNKYIIDRAENIIKIDIGVDFGGNKSKTMFIASAVVRKLENDNGTLREVYKLVVLEEHHVREKTQGAGIDAEQVAREHYDFYKKIAEKYNIIPQVSWCDHFDLAIIQIRNYHKLKGSNHKIDKVDKSSITLPDYILTINSLLNIEKLLILSQNIRVIESLSTLLYDEKSSKDAVLDDGTCDVDTYDAFRYSISRFLLQNNLYHWTYK</sequence>
<organism evidence="1 2">
    <name type="scientific">Brachyspira aalborgi</name>
    <dbReference type="NCBI Taxonomy" id="29522"/>
    <lineage>
        <taxon>Bacteria</taxon>
        <taxon>Pseudomonadati</taxon>
        <taxon>Spirochaetota</taxon>
        <taxon>Spirochaetia</taxon>
        <taxon>Brachyspirales</taxon>
        <taxon>Brachyspiraceae</taxon>
        <taxon>Brachyspira</taxon>
    </lineage>
</organism>
<protein>
    <recommendedName>
        <fullName evidence="3">PBSX family phage terminase large subunit</fullName>
    </recommendedName>
</protein>
<keyword evidence="2" id="KW-1185">Reference proteome</keyword>
<reference evidence="1 2" key="1">
    <citation type="journal article" date="1992" name="Lakartidningen">
        <title>[Penicillin V and not amoxicillin is the first choice preparation in acute otitis].</title>
        <authorList>
            <person name="Kamme C."/>
            <person name="Lundgren K."/>
            <person name="Prellner K."/>
        </authorList>
    </citation>
    <scope>NUCLEOTIDE SEQUENCE [LARGE SCALE GENOMIC DNA]</scope>
    <source>
        <strain evidence="1 2">PC5099IV</strain>
    </source>
</reference>
<name>A0ABY3K6M7_9SPIR</name>
<dbReference type="Proteomes" id="UP000322659">
    <property type="component" value="Unassembled WGS sequence"/>
</dbReference>
<proteinExistence type="predicted"/>
<dbReference type="Pfam" id="PF03237">
    <property type="entry name" value="Terminase_6N"/>
    <property type="match status" value="1"/>
</dbReference>
<dbReference type="RefSeq" id="WP_147748679.1">
    <property type="nucleotide sequence ID" value="NZ_SAXZ01000014.1"/>
</dbReference>
<gene>
    <name evidence="1" type="ORF">EPJ71_10545</name>
</gene>
<dbReference type="Gene3D" id="3.30.420.280">
    <property type="match status" value="1"/>
</dbReference>
<comment type="caution">
    <text evidence="1">The sequence shown here is derived from an EMBL/GenBank/DDBJ whole genome shotgun (WGS) entry which is preliminary data.</text>
</comment>
<dbReference type="InterPro" id="IPR027417">
    <property type="entry name" value="P-loop_NTPase"/>
</dbReference>
<evidence type="ECO:0008006" key="3">
    <source>
        <dbReference type="Google" id="ProtNLM"/>
    </source>
</evidence>
<accession>A0ABY3K6M7</accession>